<gene>
    <name evidence="2" type="ORF">F2Q70_00008507</name>
</gene>
<comment type="caution">
    <text evidence="2">The sequence shown here is derived from an EMBL/GenBank/DDBJ whole genome shotgun (WGS) entry which is preliminary data.</text>
</comment>
<dbReference type="EMBL" id="QGKY02000089">
    <property type="protein sequence ID" value="KAF2612006.1"/>
    <property type="molecule type" value="Genomic_DNA"/>
</dbReference>
<proteinExistence type="predicted"/>
<feature type="region of interest" description="Disordered" evidence="1">
    <location>
        <begin position="15"/>
        <end position="62"/>
    </location>
</feature>
<evidence type="ECO:0000256" key="1">
    <source>
        <dbReference type="SAM" id="MobiDB-lite"/>
    </source>
</evidence>
<accession>A0A8S9M3S3</accession>
<evidence type="ECO:0000313" key="2">
    <source>
        <dbReference type="EMBL" id="KAF2612006.1"/>
    </source>
</evidence>
<sequence length="178" mass="19497">MVRCLCLLRCFNHQSRPPQLSSSPQPHTPDQTSTARSSCSQRLTSALGQARGDEPAAPDSPSATPVIISVVAELQIEKLDSSSVSNALLDHRISRPGHLSSVVFVMVSSLVFESSLAVGSKPARIRIEQQWWFYKSLHTRSSTSACLQFSPTLQKLWKHPLKSTPGLSIVQFNPSECT</sequence>
<protein>
    <submittedName>
        <fullName evidence="2">Uncharacterized protein</fullName>
    </submittedName>
</protein>
<reference evidence="2" key="1">
    <citation type="submission" date="2019-12" db="EMBL/GenBank/DDBJ databases">
        <title>Genome sequencing and annotation of Brassica cretica.</title>
        <authorList>
            <person name="Studholme D.J."/>
            <person name="Sarris P.F."/>
        </authorList>
    </citation>
    <scope>NUCLEOTIDE SEQUENCE</scope>
    <source>
        <strain evidence="2">PFS-102/07</strain>
        <tissue evidence="2">Leaf</tissue>
    </source>
</reference>
<organism evidence="2">
    <name type="scientific">Brassica cretica</name>
    <name type="common">Mustard</name>
    <dbReference type="NCBI Taxonomy" id="69181"/>
    <lineage>
        <taxon>Eukaryota</taxon>
        <taxon>Viridiplantae</taxon>
        <taxon>Streptophyta</taxon>
        <taxon>Embryophyta</taxon>
        <taxon>Tracheophyta</taxon>
        <taxon>Spermatophyta</taxon>
        <taxon>Magnoliopsida</taxon>
        <taxon>eudicotyledons</taxon>
        <taxon>Gunneridae</taxon>
        <taxon>Pentapetalae</taxon>
        <taxon>rosids</taxon>
        <taxon>malvids</taxon>
        <taxon>Brassicales</taxon>
        <taxon>Brassicaceae</taxon>
        <taxon>Brassiceae</taxon>
        <taxon>Brassica</taxon>
    </lineage>
</organism>
<feature type="compositionally biased region" description="Low complexity" evidence="1">
    <location>
        <begin position="15"/>
        <end position="25"/>
    </location>
</feature>
<dbReference type="AlphaFoldDB" id="A0A8S9M3S3"/>
<name>A0A8S9M3S3_BRACR</name>
<feature type="compositionally biased region" description="Polar residues" evidence="1">
    <location>
        <begin position="28"/>
        <end position="47"/>
    </location>
</feature>